<feature type="compositionally biased region" description="Low complexity" evidence="3">
    <location>
        <begin position="333"/>
        <end position="347"/>
    </location>
</feature>
<dbReference type="FunFam" id="2.30.29.30:FF:000452">
    <property type="entry name" value="Rho GTPase activator (Bem3)"/>
    <property type="match status" value="1"/>
</dbReference>
<dbReference type="Gene3D" id="3.30.1520.10">
    <property type="entry name" value="Phox-like domain"/>
    <property type="match status" value="1"/>
</dbReference>
<feature type="compositionally biased region" description="Low complexity" evidence="3">
    <location>
        <begin position="1150"/>
        <end position="1176"/>
    </location>
</feature>
<keyword evidence="1" id="KW-0343">GTPase activation</keyword>
<feature type="coiled-coil region" evidence="2">
    <location>
        <begin position="108"/>
        <end position="135"/>
    </location>
</feature>
<dbReference type="PROSITE" id="PS50238">
    <property type="entry name" value="RHOGAP"/>
    <property type="match status" value="1"/>
</dbReference>
<feature type="compositionally biased region" description="Polar residues" evidence="3">
    <location>
        <begin position="623"/>
        <end position="636"/>
    </location>
</feature>
<keyword evidence="2" id="KW-0175">Coiled coil</keyword>
<keyword evidence="7" id="KW-1185">Reference proteome</keyword>
<gene>
    <name evidence="6" type="ORF">NA57DRAFT_39795</name>
</gene>
<protein>
    <submittedName>
        <fullName evidence="6">RhoGAP-domain-containing protein</fullName>
    </submittedName>
</protein>
<dbReference type="GO" id="GO:0035091">
    <property type="term" value="F:phosphatidylinositol binding"/>
    <property type="evidence" value="ECO:0007669"/>
    <property type="project" value="InterPro"/>
</dbReference>
<dbReference type="SUPFAM" id="SSF64268">
    <property type="entry name" value="PX domain"/>
    <property type="match status" value="1"/>
</dbReference>
<dbReference type="Gene3D" id="1.10.555.10">
    <property type="entry name" value="Rho GTPase activation protein"/>
    <property type="match status" value="1"/>
</dbReference>
<dbReference type="OrthoDB" id="185175at2759"/>
<dbReference type="EMBL" id="ML978126">
    <property type="protein sequence ID" value="KAF2098431.1"/>
    <property type="molecule type" value="Genomic_DNA"/>
</dbReference>
<dbReference type="PROSITE" id="PS50003">
    <property type="entry name" value="PH_DOMAIN"/>
    <property type="match status" value="1"/>
</dbReference>
<dbReference type="InterPro" id="IPR001849">
    <property type="entry name" value="PH_domain"/>
</dbReference>
<comment type="caution">
    <text evidence="6">The sequence shown here is derived from an EMBL/GenBank/DDBJ whole genome shotgun (WGS) entry which is preliminary data.</text>
</comment>
<sequence>MAPPTKPSRQEPRPTAPRNPSIDSAVSSISSSEQQSSRSTPSNSHRPSQEVPASSRQTQQQPAEDLASYISSAGSIEAALQSLWKERQSTTTHNAQLWRLVEKQRAMILGLNKDLERVAKDKERYRKKLKEHLAQQPPLPNGVQRIDSALDRSHSQSPAPSDADTVGRESLISEASLKPLQRADSDLHNSNAPTVSLTQATPVIGAGTFAAPSPAPASSAQPQAQPQTPSSHAPPPVSPAAPSPTSTRKAPPTPLNLAKPATPSAHLYQQQPGEHSDSDYDDTLDDNQAPLPPVMHERGRRKTREEDDALREAQFAIKSDEERSQSKKKKSKSMAAAAMPLSPRAPRQAIPLPPTSPLGQGNVHLQRAEVHAHTQDSGLVERMAPPAHASQPEPQQGMESDEVPSAVYRGLVDDRYPGLLLPPNALPGIDVAVFSSRMRPSRHSMLFAMPDEDPVFQLGIYARSNGVQLWRVEKTVSALARLHQMLLNNVKAVFTAELPDRELFNGHAPAKIDARREALNGYFSELLDTEMNEHMAVEVCRFFSDNPQAPQFQPVAPTQPAASSGLRSRVRKEGYLTKRGKNFGGWKARYFVLEGTSLTYYDAPDGQEIGRIKLANAQIGKQQNNGGVLHNRSPSAGDSAGEDNEYRHAFLVLEPKRKDEKSLVRHVLCAESDVERDAWVDALLQYVEPREGSDISSAPAPPQALAHQGHTTGRAAMENQRPDARTMLHMRDGSSSNPPRSRGKDSSKHSTPDTEKTEVFQSMGYDEMIAQQAPVRGPSRSGMPSPPLNAGFTQPYDQLQNQSGKKVHGATYPIIHGDMISGPTGGVKIEDASMWGNKPPATPAIKDKKRSIFAGFRGRSSSDLDKPGASANSQPVQLATGHPVFGVPLADAVEYTQPAGIDYPLPSVVYRCIEYLRAQGAIHEEGIFRLSGSNLTIKGLRDRFNTEGDVKLLEGEYYDVHAVGSLLKLYLRELPTGILTRELHLDFLKALDLEERQAKITAFNLLVHRLPAPNLALLQALCSFLIEIVDASATNKMNVRNVSIVFAPTLNIPTPLISFFLTDYNDIYGDEVQEDQASPVREQLVEAARPQAPASEWDGIRSPRHQMFSDLATPAYNQTSFQNVGGFAPMQQGPPARHPSAGMNGVPYGQQQQQQADYYQQQMAMQQQQMAQQQQDSYNSLNGALAPPTSQPPPPPGQAPRDVKKSRRESNMQMLGYGMQGAMGGGSIAEMLSQQRKPSYQSLRQGDRDASRGSPHRSGM</sequence>
<dbReference type="InterPro" id="IPR000198">
    <property type="entry name" value="RhoGAP_dom"/>
</dbReference>
<feature type="compositionally biased region" description="Gly residues" evidence="3">
    <location>
        <begin position="1218"/>
        <end position="1227"/>
    </location>
</feature>
<feature type="region of interest" description="Disordered" evidence="3">
    <location>
        <begin position="623"/>
        <end position="642"/>
    </location>
</feature>
<feature type="compositionally biased region" description="Basic and acidic residues" evidence="3">
    <location>
        <begin position="742"/>
        <end position="756"/>
    </location>
</feature>
<feature type="compositionally biased region" description="Low complexity" evidence="3">
    <location>
        <begin position="210"/>
        <end position="231"/>
    </location>
</feature>
<dbReference type="SMART" id="SM00233">
    <property type="entry name" value="PH"/>
    <property type="match status" value="1"/>
</dbReference>
<dbReference type="InterPro" id="IPR001683">
    <property type="entry name" value="PX_dom"/>
</dbReference>
<dbReference type="SMART" id="SM00324">
    <property type="entry name" value="RhoGAP"/>
    <property type="match status" value="1"/>
</dbReference>
<feature type="region of interest" description="Disordered" evidence="3">
    <location>
        <begin position="692"/>
        <end position="716"/>
    </location>
</feature>
<dbReference type="GO" id="GO:0005938">
    <property type="term" value="C:cell cortex"/>
    <property type="evidence" value="ECO:0007669"/>
    <property type="project" value="UniProtKB-ARBA"/>
</dbReference>
<dbReference type="Pfam" id="PF00620">
    <property type="entry name" value="RhoGAP"/>
    <property type="match status" value="1"/>
</dbReference>
<evidence type="ECO:0000259" key="5">
    <source>
        <dbReference type="PROSITE" id="PS50238"/>
    </source>
</evidence>
<evidence type="ECO:0000259" key="4">
    <source>
        <dbReference type="PROSITE" id="PS50003"/>
    </source>
</evidence>
<evidence type="ECO:0000313" key="6">
    <source>
        <dbReference type="EMBL" id="KAF2098431.1"/>
    </source>
</evidence>
<dbReference type="InterPro" id="IPR036871">
    <property type="entry name" value="PX_dom_sf"/>
</dbReference>
<dbReference type="Proteomes" id="UP000799772">
    <property type="component" value="Unassembled WGS sequence"/>
</dbReference>
<dbReference type="InterPro" id="IPR050729">
    <property type="entry name" value="Rho-GAP"/>
</dbReference>
<feature type="compositionally biased region" description="Pro residues" evidence="3">
    <location>
        <begin position="232"/>
        <end position="242"/>
    </location>
</feature>
<feature type="compositionally biased region" description="Low complexity" evidence="3">
    <location>
        <begin position="21"/>
        <end position="46"/>
    </location>
</feature>
<feature type="region of interest" description="Disordered" evidence="3">
    <location>
        <begin position="206"/>
        <end position="361"/>
    </location>
</feature>
<feature type="region of interest" description="Disordered" evidence="3">
    <location>
        <begin position="728"/>
        <end position="756"/>
    </location>
</feature>
<dbReference type="SUPFAM" id="SSF48350">
    <property type="entry name" value="GTPase activation domain, GAP"/>
    <property type="match status" value="1"/>
</dbReference>
<evidence type="ECO:0000256" key="1">
    <source>
        <dbReference type="ARBA" id="ARBA00022468"/>
    </source>
</evidence>
<evidence type="ECO:0000256" key="2">
    <source>
        <dbReference type="SAM" id="Coils"/>
    </source>
</evidence>
<reference evidence="6" key="1">
    <citation type="journal article" date="2020" name="Stud. Mycol.">
        <title>101 Dothideomycetes genomes: a test case for predicting lifestyles and emergence of pathogens.</title>
        <authorList>
            <person name="Haridas S."/>
            <person name="Albert R."/>
            <person name="Binder M."/>
            <person name="Bloem J."/>
            <person name="Labutti K."/>
            <person name="Salamov A."/>
            <person name="Andreopoulos B."/>
            <person name="Baker S."/>
            <person name="Barry K."/>
            <person name="Bills G."/>
            <person name="Bluhm B."/>
            <person name="Cannon C."/>
            <person name="Castanera R."/>
            <person name="Culley D."/>
            <person name="Daum C."/>
            <person name="Ezra D."/>
            <person name="Gonzalez J."/>
            <person name="Henrissat B."/>
            <person name="Kuo A."/>
            <person name="Liang C."/>
            <person name="Lipzen A."/>
            <person name="Lutzoni F."/>
            <person name="Magnuson J."/>
            <person name="Mondo S."/>
            <person name="Nolan M."/>
            <person name="Ohm R."/>
            <person name="Pangilinan J."/>
            <person name="Park H.-J."/>
            <person name="Ramirez L."/>
            <person name="Alfaro M."/>
            <person name="Sun H."/>
            <person name="Tritt A."/>
            <person name="Yoshinaga Y."/>
            <person name="Zwiers L.-H."/>
            <person name="Turgeon B."/>
            <person name="Goodwin S."/>
            <person name="Spatafora J."/>
            <person name="Crous P."/>
            <person name="Grigoriev I."/>
        </authorList>
    </citation>
    <scope>NUCLEOTIDE SEQUENCE</scope>
    <source>
        <strain evidence="6">CBS 133067</strain>
    </source>
</reference>
<dbReference type="Pfam" id="PF00787">
    <property type="entry name" value="PX"/>
    <property type="match status" value="1"/>
</dbReference>
<evidence type="ECO:0000313" key="7">
    <source>
        <dbReference type="Proteomes" id="UP000799772"/>
    </source>
</evidence>
<dbReference type="GO" id="GO:0005096">
    <property type="term" value="F:GTPase activator activity"/>
    <property type="evidence" value="ECO:0007669"/>
    <property type="project" value="UniProtKB-KW"/>
</dbReference>
<dbReference type="AlphaFoldDB" id="A0A9P4IHR5"/>
<feature type="region of interest" description="Disordered" evidence="3">
    <location>
        <begin position="1120"/>
        <end position="1260"/>
    </location>
</feature>
<accession>A0A9P4IHR5</accession>
<feature type="domain" description="PH" evidence="4">
    <location>
        <begin position="569"/>
        <end position="688"/>
    </location>
</feature>
<feature type="compositionally biased region" description="Polar residues" evidence="3">
    <location>
        <begin position="1232"/>
        <end position="1244"/>
    </location>
</feature>
<dbReference type="InterPro" id="IPR008936">
    <property type="entry name" value="Rho_GTPase_activation_prot"/>
</dbReference>
<feature type="region of interest" description="Disordered" evidence="3">
    <location>
        <begin position="1"/>
        <end position="66"/>
    </location>
</feature>
<dbReference type="InterPro" id="IPR011993">
    <property type="entry name" value="PH-like_dom_sf"/>
</dbReference>
<organism evidence="6 7">
    <name type="scientific">Rhizodiscina lignyota</name>
    <dbReference type="NCBI Taxonomy" id="1504668"/>
    <lineage>
        <taxon>Eukaryota</taxon>
        <taxon>Fungi</taxon>
        <taxon>Dikarya</taxon>
        <taxon>Ascomycota</taxon>
        <taxon>Pezizomycotina</taxon>
        <taxon>Dothideomycetes</taxon>
        <taxon>Pleosporomycetidae</taxon>
        <taxon>Aulographales</taxon>
        <taxon>Rhizodiscinaceae</taxon>
        <taxon>Rhizodiscina</taxon>
    </lineage>
</organism>
<dbReference type="PANTHER" id="PTHR23176:SF129">
    <property type="entry name" value="RHO GTPASE ACTIVATING PROTEIN AT 16F, ISOFORM E-RELATED"/>
    <property type="match status" value="1"/>
</dbReference>
<feature type="domain" description="Rho-GAP" evidence="5">
    <location>
        <begin position="887"/>
        <end position="1092"/>
    </location>
</feature>
<dbReference type="Gene3D" id="2.30.29.30">
    <property type="entry name" value="Pleckstrin-homology domain (PH domain)/Phosphotyrosine-binding domain (PTB)"/>
    <property type="match status" value="1"/>
</dbReference>
<feature type="compositionally biased region" description="Polar residues" evidence="3">
    <location>
        <begin position="51"/>
        <end position="62"/>
    </location>
</feature>
<name>A0A9P4IHR5_9PEZI</name>
<evidence type="ECO:0000256" key="3">
    <source>
        <dbReference type="SAM" id="MobiDB-lite"/>
    </source>
</evidence>
<dbReference type="Pfam" id="PF00169">
    <property type="entry name" value="PH"/>
    <property type="match status" value="1"/>
</dbReference>
<dbReference type="PANTHER" id="PTHR23176">
    <property type="entry name" value="RHO/RAC/CDC GTPASE-ACTIVATING PROTEIN"/>
    <property type="match status" value="1"/>
</dbReference>
<proteinExistence type="predicted"/>
<dbReference type="GO" id="GO:0007165">
    <property type="term" value="P:signal transduction"/>
    <property type="evidence" value="ECO:0007669"/>
    <property type="project" value="InterPro"/>
</dbReference>
<feature type="compositionally biased region" description="Pro residues" evidence="3">
    <location>
        <begin position="1189"/>
        <end position="1198"/>
    </location>
</feature>
<dbReference type="CDD" id="cd06093">
    <property type="entry name" value="PX_domain"/>
    <property type="match status" value="1"/>
</dbReference>
<dbReference type="SUPFAM" id="SSF50729">
    <property type="entry name" value="PH domain-like"/>
    <property type="match status" value="1"/>
</dbReference>